<feature type="compositionally biased region" description="Acidic residues" evidence="1">
    <location>
        <begin position="23"/>
        <end position="35"/>
    </location>
</feature>
<reference evidence="2 4" key="1">
    <citation type="submission" date="2017-05" db="EMBL/GenBank/DDBJ databases">
        <authorList>
            <person name="Varghese N."/>
            <person name="Submissions S."/>
        </authorList>
    </citation>
    <scope>NUCLEOTIDE SEQUENCE [LARGE SCALE GENOMIC DNA]</scope>
    <source>
        <strain evidence="2 4">DSM 19504</strain>
    </source>
</reference>
<dbReference type="EMBL" id="FXTD01000024">
    <property type="protein sequence ID" value="SMO92430.1"/>
    <property type="molecule type" value="Genomic_DNA"/>
</dbReference>
<accession>A0A521FA94</accession>
<proteinExistence type="predicted"/>
<evidence type="ECO:0000313" key="3">
    <source>
        <dbReference type="EMBL" id="SMO94125.1"/>
    </source>
</evidence>
<dbReference type="RefSeq" id="WP_158295129.1">
    <property type="nucleotide sequence ID" value="NZ_FXTD01000024.1"/>
</dbReference>
<feature type="compositionally biased region" description="Basic and acidic residues" evidence="1">
    <location>
        <begin position="36"/>
        <end position="45"/>
    </location>
</feature>
<feature type="region of interest" description="Disordered" evidence="1">
    <location>
        <begin position="23"/>
        <end position="45"/>
    </location>
</feature>
<evidence type="ECO:0000313" key="4">
    <source>
        <dbReference type="Proteomes" id="UP000319712"/>
    </source>
</evidence>
<organism evidence="2 4">
    <name type="scientific">Halorubrum cibi</name>
    <dbReference type="NCBI Taxonomy" id="413815"/>
    <lineage>
        <taxon>Archaea</taxon>
        <taxon>Methanobacteriati</taxon>
        <taxon>Methanobacteriota</taxon>
        <taxon>Stenosarchaea group</taxon>
        <taxon>Halobacteria</taxon>
        <taxon>Halobacteriales</taxon>
        <taxon>Haloferacaceae</taxon>
        <taxon>Halorubrum</taxon>
    </lineage>
</organism>
<evidence type="ECO:0000313" key="2">
    <source>
        <dbReference type="EMBL" id="SMO92430.1"/>
    </source>
</evidence>
<dbReference type="AlphaFoldDB" id="A0A521FA94"/>
<name>A0A521FA94_9EURY</name>
<keyword evidence="4" id="KW-1185">Reference proteome</keyword>
<sequence>MSILDRLLGGESNDDESCCDMQIEEVDSDENEADAPDERADRTED</sequence>
<dbReference type="GeneID" id="301689396"/>
<evidence type="ECO:0000256" key="1">
    <source>
        <dbReference type="SAM" id="MobiDB-lite"/>
    </source>
</evidence>
<dbReference type="Proteomes" id="UP000319712">
    <property type="component" value="Unassembled WGS sequence"/>
</dbReference>
<gene>
    <name evidence="2" type="ORF">SAMN06264867_1245</name>
    <name evidence="3" type="ORF">SAMN06264867_1342</name>
</gene>
<dbReference type="OrthoDB" id="318564at2157"/>
<dbReference type="EMBL" id="FXTD01000034">
    <property type="protein sequence ID" value="SMO94125.1"/>
    <property type="molecule type" value="Genomic_DNA"/>
</dbReference>
<protein>
    <submittedName>
        <fullName evidence="2">Uncharacterized protein</fullName>
    </submittedName>
</protein>